<comment type="caution">
    <text evidence="2">The sequence shown here is derived from an EMBL/GenBank/DDBJ whole genome shotgun (WGS) entry which is preliminary data.</text>
</comment>
<evidence type="ECO:0000313" key="2">
    <source>
        <dbReference type="EMBL" id="GAA5116788.1"/>
    </source>
</evidence>
<keyword evidence="3" id="KW-1185">Reference proteome</keyword>
<dbReference type="RefSeq" id="WP_345604381.1">
    <property type="nucleotide sequence ID" value="NZ_BAABJO010000005.1"/>
</dbReference>
<evidence type="ECO:0000256" key="1">
    <source>
        <dbReference type="SAM" id="MobiDB-lite"/>
    </source>
</evidence>
<feature type="region of interest" description="Disordered" evidence="1">
    <location>
        <begin position="1"/>
        <end position="71"/>
    </location>
</feature>
<protein>
    <submittedName>
        <fullName evidence="2">Uncharacterized protein</fullName>
    </submittedName>
</protein>
<organism evidence="2 3">
    <name type="scientific">Pseudonocardia adelaidensis</name>
    <dbReference type="NCBI Taxonomy" id="648754"/>
    <lineage>
        <taxon>Bacteria</taxon>
        <taxon>Bacillati</taxon>
        <taxon>Actinomycetota</taxon>
        <taxon>Actinomycetes</taxon>
        <taxon>Pseudonocardiales</taxon>
        <taxon>Pseudonocardiaceae</taxon>
        <taxon>Pseudonocardia</taxon>
    </lineage>
</organism>
<reference evidence="3" key="1">
    <citation type="journal article" date="2019" name="Int. J. Syst. Evol. Microbiol.">
        <title>The Global Catalogue of Microorganisms (GCM) 10K type strain sequencing project: providing services to taxonomists for standard genome sequencing and annotation.</title>
        <authorList>
            <consortium name="The Broad Institute Genomics Platform"/>
            <consortium name="The Broad Institute Genome Sequencing Center for Infectious Disease"/>
            <person name="Wu L."/>
            <person name="Ma J."/>
        </authorList>
    </citation>
    <scope>NUCLEOTIDE SEQUENCE [LARGE SCALE GENOMIC DNA]</scope>
    <source>
        <strain evidence="3">JCM 18302</strain>
    </source>
</reference>
<proteinExistence type="predicted"/>
<feature type="compositionally biased region" description="Basic and acidic residues" evidence="1">
    <location>
        <begin position="23"/>
        <end position="41"/>
    </location>
</feature>
<feature type="compositionally biased region" description="Acidic residues" evidence="1">
    <location>
        <begin position="48"/>
        <end position="58"/>
    </location>
</feature>
<accession>A0ABP9NEP0</accession>
<name>A0ABP9NEP0_9PSEU</name>
<dbReference type="EMBL" id="BAABJO010000005">
    <property type="protein sequence ID" value="GAA5116788.1"/>
    <property type="molecule type" value="Genomic_DNA"/>
</dbReference>
<evidence type="ECO:0000313" key="3">
    <source>
        <dbReference type="Proteomes" id="UP001500804"/>
    </source>
</evidence>
<dbReference type="Proteomes" id="UP001500804">
    <property type="component" value="Unassembled WGS sequence"/>
</dbReference>
<gene>
    <name evidence="2" type="ORF">GCM10023320_17890</name>
</gene>
<sequence length="71" mass="7706">MAEPEPDEPAERSAVESARPSIGRRDEPDAIRPDTEEDRPHRTLPPGPEEEAGTGDEPDAPRPAETPAPEQ</sequence>